<dbReference type="AlphaFoldDB" id="A0A5N5SJC7"/>
<evidence type="ECO:0000313" key="14">
    <source>
        <dbReference type="Proteomes" id="UP000326759"/>
    </source>
</evidence>
<evidence type="ECO:0000256" key="10">
    <source>
        <dbReference type="PROSITE-ProRule" id="PRU00723"/>
    </source>
</evidence>
<keyword evidence="1 10" id="KW-0479">Metal-binding</keyword>
<evidence type="ECO:0000256" key="4">
    <source>
        <dbReference type="ARBA" id="ARBA00022833"/>
    </source>
</evidence>
<feature type="domain" description="C3H1-type" evidence="12">
    <location>
        <begin position="577"/>
        <end position="603"/>
    </location>
</feature>
<dbReference type="PANTHER" id="PTHR46156:SF1">
    <property type="entry name" value="ZINC FINGER CCCH DOMAIN-CONTAINING PROTEIN 3"/>
    <property type="match status" value="1"/>
</dbReference>
<evidence type="ECO:0000256" key="7">
    <source>
        <dbReference type="ARBA" id="ARBA00064187"/>
    </source>
</evidence>
<dbReference type="EMBL" id="SEYY01024389">
    <property type="protein sequence ID" value="KAB7494164.1"/>
    <property type="molecule type" value="Genomic_DNA"/>
</dbReference>
<feature type="domain" description="C3H1-type" evidence="12">
    <location>
        <begin position="555"/>
        <end position="576"/>
    </location>
</feature>
<dbReference type="Proteomes" id="UP000326759">
    <property type="component" value="Unassembled WGS sequence"/>
</dbReference>
<name>A0A5N5SJC7_9CRUS</name>
<dbReference type="SMART" id="SM00356">
    <property type="entry name" value="ZnF_C3H1"/>
    <property type="match status" value="5"/>
</dbReference>
<gene>
    <name evidence="13" type="primary">ZC3H3</name>
    <name evidence="13" type="ORF">Anas_00466</name>
</gene>
<comment type="subunit">
    <text evidence="7">Interacts with SMAD1, SMAD3, SMAD4, CPSF2 and CPSF3.</text>
</comment>
<dbReference type="PANTHER" id="PTHR46156">
    <property type="entry name" value="CCCH ZINGC FINGER"/>
    <property type="match status" value="1"/>
</dbReference>
<organism evidence="13 14">
    <name type="scientific">Armadillidium nasatum</name>
    <dbReference type="NCBI Taxonomy" id="96803"/>
    <lineage>
        <taxon>Eukaryota</taxon>
        <taxon>Metazoa</taxon>
        <taxon>Ecdysozoa</taxon>
        <taxon>Arthropoda</taxon>
        <taxon>Crustacea</taxon>
        <taxon>Multicrustacea</taxon>
        <taxon>Malacostraca</taxon>
        <taxon>Eumalacostraca</taxon>
        <taxon>Peracarida</taxon>
        <taxon>Isopoda</taxon>
        <taxon>Oniscidea</taxon>
        <taxon>Crinocheta</taxon>
        <taxon>Armadillidiidae</taxon>
        <taxon>Armadillidium</taxon>
    </lineage>
</organism>
<dbReference type="SUPFAM" id="SSF90229">
    <property type="entry name" value="CCCH zinc finger"/>
    <property type="match status" value="1"/>
</dbReference>
<dbReference type="FunFam" id="4.10.1000.10:FF:000008">
    <property type="entry name" value="zinc finger CCCH domain-containing protein 3"/>
    <property type="match status" value="1"/>
</dbReference>
<feature type="zinc finger region" description="C3H1-type" evidence="10">
    <location>
        <begin position="555"/>
        <end position="576"/>
    </location>
</feature>
<comment type="caution">
    <text evidence="13">The sequence shown here is derived from an EMBL/GenBank/DDBJ whole genome shotgun (WGS) entry which is preliminary data.</text>
</comment>
<evidence type="ECO:0000256" key="11">
    <source>
        <dbReference type="SAM" id="MobiDB-lite"/>
    </source>
</evidence>
<accession>A0A5N5SJC7</accession>
<feature type="region of interest" description="Disordered" evidence="11">
    <location>
        <begin position="143"/>
        <end position="168"/>
    </location>
</feature>
<dbReference type="Gene3D" id="6.10.250.3160">
    <property type="match status" value="1"/>
</dbReference>
<evidence type="ECO:0000256" key="1">
    <source>
        <dbReference type="ARBA" id="ARBA00022723"/>
    </source>
</evidence>
<evidence type="ECO:0000256" key="5">
    <source>
        <dbReference type="ARBA" id="ARBA00023125"/>
    </source>
</evidence>
<keyword evidence="14" id="KW-1185">Reference proteome</keyword>
<feature type="compositionally biased region" description="Polar residues" evidence="11">
    <location>
        <begin position="147"/>
        <end position="168"/>
    </location>
</feature>
<feature type="domain" description="C3H1-type" evidence="12">
    <location>
        <begin position="522"/>
        <end position="551"/>
    </location>
</feature>
<keyword evidence="5" id="KW-0238">DNA-binding</keyword>
<dbReference type="Gene3D" id="4.10.1000.10">
    <property type="entry name" value="Zinc finger, CCCH-type"/>
    <property type="match status" value="2"/>
</dbReference>
<protein>
    <recommendedName>
        <fullName evidence="8">Zinc finger CCCH domain-containing protein 3</fullName>
    </recommendedName>
    <alternativeName>
        <fullName evidence="9">Smad-interacting CPSF-like factor</fullName>
    </alternativeName>
</protein>
<comment type="function">
    <text evidence="6">Required for the export of polyadenylated mRNAs from the nucleus. Enhances ACVR1B-induced SMAD-dependent transcription. Binds to single-stranded DNA but not to double-stranded DNA in vitro. Involved in RNA cleavage.</text>
</comment>
<keyword evidence="2" id="KW-0677">Repeat</keyword>
<feature type="compositionally biased region" description="Polar residues" evidence="11">
    <location>
        <begin position="756"/>
        <end position="765"/>
    </location>
</feature>
<evidence type="ECO:0000256" key="6">
    <source>
        <dbReference type="ARBA" id="ARBA00057285"/>
    </source>
</evidence>
<dbReference type="GO" id="GO:0005634">
    <property type="term" value="C:nucleus"/>
    <property type="evidence" value="ECO:0007669"/>
    <property type="project" value="TreeGrafter"/>
</dbReference>
<feature type="domain" description="C3H1-type" evidence="12">
    <location>
        <begin position="632"/>
        <end position="654"/>
    </location>
</feature>
<feature type="zinc finger region" description="C3H1-type" evidence="10">
    <location>
        <begin position="577"/>
        <end position="603"/>
    </location>
</feature>
<proteinExistence type="predicted"/>
<feature type="region of interest" description="Disordered" evidence="11">
    <location>
        <begin position="756"/>
        <end position="780"/>
    </location>
</feature>
<feature type="compositionally biased region" description="Basic and acidic residues" evidence="11">
    <location>
        <begin position="766"/>
        <end position="780"/>
    </location>
</feature>
<evidence type="ECO:0000313" key="13">
    <source>
        <dbReference type="EMBL" id="KAB7494164.1"/>
    </source>
</evidence>
<dbReference type="Pfam" id="PF14608">
    <property type="entry name" value="zf-CCCH_2"/>
    <property type="match status" value="3"/>
</dbReference>
<keyword evidence="3 10" id="KW-0863">Zinc-finger</keyword>
<dbReference type="PROSITE" id="PS50103">
    <property type="entry name" value="ZF_C3H1"/>
    <property type="match status" value="5"/>
</dbReference>
<keyword evidence="4 10" id="KW-0862">Zinc</keyword>
<feature type="zinc finger region" description="C3H1-type" evidence="10">
    <location>
        <begin position="632"/>
        <end position="654"/>
    </location>
</feature>
<sequence length="821" mass="93635">MSNRNIHVNPNFYSQSHPNIHINPSFVKKVDNFSERGIDVDINEESLNIGQNLVPNINTKASKSSTYNLRTNQSLYINKNKPLVSDTYKFVRNTDGVPLTIPYNQSTILSSTSDYSLNKGNPIHTVSQNSGTVSRYTFLNSKHYKSSRTPSTKSPLKNNSHKYLSPSAKSSFSVNHNLRFPEISSRNICENEGAEKNSLSHSIGVNTKMNSKNLNHRSDPFTICNNLLPQSANNNNDDSYGTSNDVKQINSKNFSYSFSNQNILRTDNDILCKQSNLKSNESKKNSELLQSCIYSPPTIFKSRLKLIRRDTIRKSAKYIREDLLAKKRKYAVKTKTKLVRRNSTNYKCQKSIAPKLSKLRRSLTLRKGSLLRAKERVVFNHVSKPRATLFSKQNKFFRNGSIISNFKIRKSQHSKSKYSSPPSGKYAWSLANKRGHVKKLSDKFININGNLYKSTATSLKKQDLSPKPKKKHRLISSKYFSRKILNLPKNSKLVYRRQSSNTKLESGTLIEIVRRKKLAHFKRVNDFCFFYNKYGKCKKENKGCPFIHDPSRIAICTRFLQGTCSNTDCPFSHKLDKNKMPACSHFLEGLCSREECPYRHVRVNPGAPVCVDFLKGHCPQGEECKNKHILICEDFILSGSCPRGNKCPLSHRKPPSDETSRKPKKNLNGGEKNKKIRTCKMGVLGLTTWDENKGYKPHSSVNRYFDDCLDGEEENNVDEREEGNTSISNSSTLDVKRKRIFQKLEKIKRNYNVGVDNSRNYLDSQPNKEQERLTGETKSEVFTEIPSEALNSGSDFRYAPSCKVLPSYIPLEMSECSESVQ</sequence>
<feature type="zinc finger region" description="C3H1-type" evidence="10">
    <location>
        <begin position="604"/>
        <end position="631"/>
    </location>
</feature>
<evidence type="ECO:0000256" key="2">
    <source>
        <dbReference type="ARBA" id="ARBA00022737"/>
    </source>
</evidence>
<feature type="zinc finger region" description="C3H1-type" evidence="10">
    <location>
        <begin position="522"/>
        <end position="551"/>
    </location>
</feature>
<evidence type="ECO:0000259" key="12">
    <source>
        <dbReference type="PROSITE" id="PS50103"/>
    </source>
</evidence>
<evidence type="ECO:0000256" key="8">
    <source>
        <dbReference type="ARBA" id="ARBA00071600"/>
    </source>
</evidence>
<evidence type="ECO:0000256" key="9">
    <source>
        <dbReference type="ARBA" id="ARBA00079564"/>
    </source>
</evidence>
<dbReference type="GO" id="GO:0003677">
    <property type="term" value="F:DNA binding"/>
    <property type="evidence" value="ECO:0007669"/>
    <property type="project" value="UniProtKB-KW"/>
</dbReference>
<dbReference type="Pfam" id="PF25586">
    <property type="entry name" value="zf-CCCH_PAN3"/>
    <property type="match status" value="1"/>
</dbReference>
<dbReference type="InterPro" id="IPR036855">
    <property type="entry name" value="Znf_CCCH_sf"/>
</dbReference>
<reference evidence="13 14" key="1">
    <citation type="journal article" date="2019" name="PLoS Biol.">
        <title>Sex chromosomes control vertical transmission of feminizing Wolbachia symbionts in an isopod.</title>
        <authorList>
            <person name="Becking T."/>
            <person name="Chebbi M.A."/>
            <person name="Giraud I."/>
            <person name="Moumen B."/>
            <person name="Laverre T."/>
            <person name="Caubet Y."/>
            <person name="Peccoud J."/>
            <person name="Gilbert C."/>
            <person name="Cordaux R."/>
        </authorList>
    </citation>
    <scope>NUCLEOTIDE SEQUENCE [LARGE SCALE GENOMIC DNA]</scope>
    <source>
        <strain evidence="13">ANa2</strain>
        <tissue evidence="13">Whole body excluding digestive tract and cuticle</tissue>
    </source>
</reference>
<evidence type="ECO:0000256" key="3">
    <source>
        <dbReference type="ARBA" id="ARBA00022771"/>
    </source>
</evidence>
<dbReference type="GO" id="GO:0008270">
    <property type="term" value="F:zinc ion binding"/>
    <property type="evidence" value="ECO:0007669"/>
    <property type="project" value="UniProtKB-KW"/>
</dbReference>
<feature type="region of interest" description="Disordered" evidence="11">
    <location>
        <begin position="649"/>
        <end position="672"/>
    </location>
</feature>
<dbReference type="OrthoDB" id="3247158at2759"/>
<dbReference type="FunFam" id="4.10.1000.10:FF:000022">
    <property type="entry name" value="Zinc finger CCCH domain-containing protein 7"/>
    <property type="match status" value="1"/>
</dbReference>
<dbReference type="InterPro" id="IPR000571">
    <property type="entry name" value="Znf_CCCH"/>
</dbReference>
<feature type="domain" description="C3H1-type" evidence="12">
    <location>
        <begin position="604"/>
        <end position="631"/>
    </location>
</feature>